<comment type="caution">
    <text evidence="11">The sequence shown here is derived from an EMBL/GenBank/DDBJ whole genome shotgun (WGS) entry which is preliminary data.</text>
</comment>
<gene>
    <name evidence="11" type="ORF">BET03_03880</name>
</gene>
<dbReference type="EMBL" id="MCIB01000023">
    <property type="protein sequence ID" value="RKD31277.1"/>
    <property type="molecule type" value="Genomic_DNA"/>
</dbReference>
<evidence type="ECO:0000256" key="9">
    <source>
        <dbReference type="RuleBase" id="RU365022"/>
    </source>
</evidence>
<dbReference type="AlphaFoldDB" id="A0A419T1D1"/>
<keyword evidence="5 9" id="KW-0408">Iron</keyword>
<dbReference type="PANTHER" id="PTHR37168:SF2">
    <property type="entry name" value="CRISPR-ASSOCIATED EXONUCLEASE CAS4"/>
    <property type="match status" value="1"/>
</dbReference>
<dbReference type="InterPro" id="IPR011604">
    <property type="entry name" value="PDDEXK-like_dom_sf"/>
</dbReference>
<protein>
    <recommendedName>
        <fullName evidence="9">CRISPR-associated exonuclease Cas4</fullName>
        <ecNumber evidence="9">3.1.12.1</ecNumber>
    </recommendedName>
</protein>
<comment type="similarity">
    <text evidence="9">Belongs to the CRISPR-associated exonuclease Cas4 family.</text>
</comment>
<keyword evidence="12" id="KW-1185">Reference proteome</keyword>
<evidence type="ECO:0000256" key="2">
    <source>
        <dbReference type="ARBA" id="ARBA00022723"/>
    </source>
</evidence>
<evidence type="ECO:0000256" key="4">
    <source>
        <dbReference type="ARBA" id="ARBA00022839"/>
    </source>
</evidence>
<evidence type="ECO:0000256" key="6">
    <source>
        <dbReference type="ARBA" id="ARBA00023014"/>
    </source>
</evidence>
<dbReference type="InterPro" id="IPR013343">
    <property type="entry name" value="CRISPR-assoc_prot_Cas4"/>
</dbReference>
<dbReference type="Pfam" id="PF01930">
    <property type="entry name" value="Cas_Cas4"/>
    <property type="match status" value="1"/>
</dbReference>
<dbReference type="Proteomes" id="UP000284177">
    <property type="component" value="Unassembled WGS sequence"/>
</dbReference>
<evidence type="ECO:0000313" key="11">
    <source>
        <dbReference type="EMBL" id="RKD31277.1"/>
    </source>
</evidence>
<evidence type="ECO:0000256" key="7">
    <source>
        <dbReference type="ARBA" id="ARBA00023118"/>
    </source>
</evidence>
<evidence type="ECO:0000256" key="8">
    <source>
        <dbReference type="ARBA" id="ARBA00023211"/>
    </source>
</evidence>
<dbReference type="EC" id="3.1.12.1" evidence="9"/>
<dbReference type="InterPro" id="IPR022765">
    <property type="entry name" value="Dna2/Cas4_DUF83"/>
</dbReference>
<keyword evidence="3 9" id="KW-0378">Hydrolase</keyword>
<dbReference type="Gene3D" id="3.90.320.10">
    <property type="match status" value="1"/>
</dbReference>
<dbReference type="GO" id="GO:0046872">
    <property type="term" value="F:metal ion binding"/>
    <property type="evidence" value="ECO:0007669"/>
    <property type="project" value="UniProtKB-KW"/>
</dbReference>
<comment type="cofactor">
    <cofactor evidence="9">
        <name>iron-sulfur cluster</name>
        <dbReference type="ChEBI" id="CHEBI:30408"/>
    </cofactor>
</comment>
<evidence type="ECO:0000313" key="12">
    <source>
        <dbReference type="Proteomes" id="UP000284177"/>
    </source>
</evidence>
<dbReference type="GO" id="GO:0051607">
    <property type="term" value="P:defense response to virus"/>
    <property type="evidence" value="ECO:0007669"/>
    <property type="project" value="UniProtKB-KW"/>
</dbReference>
<comment type="cofactor">
    <cofactor evidence="9">
        <name>Mg(2+)</name>
        <dbReference type="ChEBI" id="CHEBI:18420"/>
    </cofactor>
    <cofactor evidence="9">
        <name>Mn(2+)</name>
        <dbReference type="ChEBI" id="CHEBI:29035"/>
    </cofactor>
    <text evidence="9">Mg(2+) or Mn(2+) required for ssDNA cleavage activity.</text>
</comment>
<keyword evidence="4 9" id="KW-0269">Exonuclease</keyword>
<organism evidence="11 12">
    <name type="scientific">Thermohalobacter berrensis</name>
    <dbReference type="NCBI Taxonomy" id="99594"/>
    <lineage>
        <taxon>Bacteria</taxon>
        <taxon>Bacillati</taxon>
        <taxon>Bacillota</taxon>
        <taxon>Tissierellia</taxon>
        <taxon>Tissierellales</taxon>
        <taxon>Thermohalobacteraceae</taxon>
        <taxon>Thermohalobacter</taxon>
    </lineage>
</organism>
<evidence type="ECO:0000259" key="10">
    <source>
        <dbReference type="Pfam" id="PF01930"/>
    </source>
</evidence>
<dbReference type="PANTHER" id="PTHR37168">
    <property type="entry name" value="CRISPR-ASSOCIATED EXONUCLEASE CAS4"/>
    <property type="match status" value="1"/>
</dbReference>
<proteinExistence type="inferred from homology"/>
<name>A0A419T1D1_9FIRM</name>
<evidence type="ECO:0000256" key="1">
    <source>
        <dbReference type="ARBA" id="ARBA00022722"/>
    </source>
</evidence>
<reference evidence="11 12" key="1">
    <citation type="submission" date="2016-08" db="EMBL/GenBank/DDBJ databases">
        <title>Novel Firmicutes and Novel Genomes.</title>
        <authorList>
            <person name="Poppleton D.I."/>
            <person name="Gribaldo S."/>
        </authorList>
    </citation>
    <scope>NUCLEOTIDE SEQUENCE [LARGE SCALE GENOMIC DNA]</scope>
    <source>
        <strain evidence="11 12">CTT3</strain>
    </source>
</reference>
<sequence length="166" mass="19548">MEDIRVNGTLIWYYHICKREVWLMAHGIVADQENTYMDLGRFIHDNSYSRKKKEVSIGNIKIDVISKGDGQVVVGEVKKSSRFKESSRMQLAYYLWQLKKQGVEGAGILMFPKERKREEINLTDELINELKAIEKDILKIIYRTYPEKPKKIPFCKKCAYSEFCWS</sequence>
<comment type="function">
    <text evidence="9">CRISPR (clustered regularly interspaced short palindromic repeat) is an adaptive immune system that provides protection against mobile genetic elements (viruses, transposable elements and conjugative plasmids). CRISPR clusters contain sequences complementary to antecedent mobile elements and target invading nucleic acids. CRISPR clusters are transcribed and processed into CRISPR RNA (crRNA).</text>
</comment>
<accession>A0A419T1D1</accession>
<keyword evidence="7 9" id="KW-0051">Antiviral defense</keyword>
<keyword evidence="8 9" id="KW-0464">Manganese</keyword>
<dbReference type="NCBIfam" id="TIGR00372">
    <property type="entry name" value="cas4"/>
    <property type="match status" value="1"/>
</dbReference>
<keyword evidence="2 9" id="KW-0479">Metal-binding</keyword>
<evidence type="ECO:0000256" key="5">
    <source>
        <dbReference type="ARBA" id="ARBA00023004"/>
    </source>
</evidence>
<dbReference type="GO" id="GO:0004527">
    <property type="term" value="F:exonuclease activity"/>
    <property type="evidence" value="ECO:0007669"/>
    <property type="project" value="UniProtKB-KW"/>
</dbReference>
<dbReference type="RefSeq" id="WP_207666060.1">
    <property type="nucleotide sequence ID" value="NZ_MCIB01000023.1"/>
</dbReference>
<keyword evidence="6 9" id="KW-0411">Iron-sulfur</keyword>
<dbReference type="GO" id="GO:0051536">
    <property type="term" value="F:iron-sulfur cluster binding"/>
    <property type="evidence" value="ECO:0007669"/>
    <property type="project" value="UniProtKB-KW"/>
</dbReference>
<keyword evidence="1 9" id="KW-0540">Nuclease</keyword>
<evidence type="ECO:0000256" key="3">
    <source>
        <dbReference type="ARBA" id="ARBA00022801"/>
    </source>
</evidence>
<feature type="domain" description="DUF83" evidence="10">
    <location>
        <begin position="7"/>
        <end position="166"/>
    </location>
</feature>